<sequence length="137" mass="14331">MSDNGAFITSVENATLAIITKLGANMNKACLVVERSAKQGCPVDSGVLRADIQSTVKVSEAAIVGKIGNTVGYAPYVHNGTGIYAKNGDGRKTPWFVPAGISGKYSTGWITRGQKPQPYLENARSENMGKISGILGG</sequence>
<protein>
    <submittedName>
        <fullName evidence="1">HK97 gp10 family phage protein</fullName>
    </submittedName>
</protein>
<name>A0ABR6Z1M5_9FIRM</name>
<dbReference type="Pfam" id="PF04883">
    <property type="entry name" value="HK97-gp10_like"/>
    <property type="match status" value="1"/>
</dbReference>
<evidence type="ECO:0000313" key="2">
    <source>
        <dbReference type="Proteomes" id="UP000622405"/>
    </source>
</evidence>
<dbReference type="RefSeq" id="WP_186895464.1">
    <property type="nucleotide sequence ID" value="NZ_WJBE01000026.1"/>
</dbReference>
<dbReference type="EMBL" id="WJBE01000026">
    <property type="protein sequence ID" value="MBC3901413.1"/>
    <property type="molecule type" value="Genomic_DNA"/>
</dbReference>
<gene>
    <name evidence="1" type="ORF">GH811_17575</name>
</gene>
<reference evidence="1 2" key="1">
    <citation type="journal article" date="2020" name="mSystems">
        <title>Defining Genomic and Predicted Metabolic Features of the Acetobacterium Genus.</title>
        <authorList>
            <person name="Ross D.E."/>
            <person name="Marshall C.W."/>
            <person name="Gulliver D."/>
            <person name="May H.D."/>
            <person name="Norman R.S."/>
        </authorList>
    </citation>
    <scope>NUCLEOTIDE SEQUENCE [LARGE SCALE GENOMIC DNA]</scope>
    <source>
        <strain evidence="1 2">DSM 4132</strain>
    </source>
</reference>
<dbReference type="Proteomes" id="UP000622405">
    <property type="component" value="Unassembled WGS sequence"/>
</dbReference>
<proteinExistence type="predicted"/>
<evidence type="ECO:0000313" key="1">
    <source>
        <dbReference type="EMBL" id="MBC3901413.1"/>
    </source>
</evidence>
<dbReference type="InterPro" id="IPR010064">
    <property type="entry name" value="HK97-gp10_tail"/>
</dbReference>
<accession>A0ABR6Z1M5</accession>
<comment type="caution">
    <text evidence="1">The sequence shown here is derived from an EMBL/GenBank/DDBJ whole genome shotgun (WGS) entry which is preliminary data.</text>
</comment>
<keyword evidence="2" id="KW-1185">Reference proteome</keyword>
<organism evidence="1 2">
    <name type="scientific">Acetobacterium malicum</name>
    <dbReference type="NCBI Taxonomy" id="52692"/>
    <lineage>
        <taxon>Bacteria</taxon>
        <taxon>Bacillati</taxon>
        <taxon>Bacillota</taxon>
        <taxon>Clostridia</taxon>
        <taxon>Eubacteriales</taxon>
        <taxon>Eubacteriaceae</taxon>
        <taxon>Acetobacterium</taxon>
    </lineage>
</organism>